<evidence type="ECO:0000256" key="1">
    <source>
        <dbReference type="ARBA" id="ARBA00005662"/>
    </source>
</evidence>
<evidence type="ECO:0000259" key="3">
    <source>
        <dbReference type="SMART" id="SM00854"/>
    </source>
</evidence>
<reference evidence="4" key="1">
    <citation type="submission" date="2020-10" db="EMBL/GenBank/DDBJ databases">
        <title>ChiBAC.</title>
        <authorList>
            <person name="Zenner C."/>
            <person name="Hitch T.C.A."/>
            <person name="Clavel T."/>
        </authorList>
    </citation>
    <scope>NUCLEOTIDE SEQUENCE</scope>
    <source>
        <strain evidence="4">DSM 107454</strain>
    </source>
</reference>
<comment type="similarity">
    <text evidence="1">Belongs to the CapA family.</text>
</comment>
<feature type="compositionally biased region" description="Polar residues" evidence="2">
    <location>
        <begin position="312"/>
        <end position="321"/>
    </location>
</feature>
<dbReference type="Pfam" id="PF09587">
    <property type="entry name" value="PGA_cap"/>
    <property type="match status" value="1"/>
</dbReference>
<feature type="region of interest" description="Disordered" evidence="2">
    <location>
        <begin position="312"/>
        <end position="331"/>
    </location>
</feature>
<name>A0A9D5LYR2_9FIRM</name>
<dbReference type="PROSITE" id="PS51257">
    <property type="entry name" value="PROKAR_LIPOPROTEIN"/>
    <property type="match status" value="1"/>
</dbReference>
<dbReference type="AlphaFoldDB" id="A0A9D5LYR2"/>
<dbReference type="InterPro" id="IPR052169">
    <property type="entry name" value="CW_Biosynth-Accessory"/>
</dbReference>
<dbReference type="CDD" id="cd07381">
    <property type="entry name" value="MPP_CapA"/>
    <property type="match status" value="1"/>
</dbReference>
<dbReference type="PANTHER" id="PTHR33393">
    <property type="entry name" value="POLYGLUTAMINE SYNTHESIS ACCESSORY PROTEIN RV0574C-RELATED"/>
    <property type="match status" value="1"/>
</dbReference>
<dbReference type="SUPFAM" id="SSF56300">
    <property type="entry name" value="Metallo-dependent phosphatases"/>
    <property type="match status" value="1"/>
</dbReference>
<feature type="region of interest" description="Disordered" evidence="2">
    <location>
        <begin position="351"/>
        <end position="377"/>
    </location>
</feature>
<evidence type="ECO:0000313" key="4">
    <source>
        <dbReference type="EMBL" id="MBE5038916.1"/>
    </source>
</evidence>
<dbReference type="Proteomes" id="UP000806542">
    <property type="component" value="Unassembled WGS sequence"/>
</dbReference>
<gene>
    <name evidence="4" type="ORF">INF28_00345</name>
</gene>
<dbReference type="InterPro" id="IPR019079">
    <property type="entry name" value="Capsule_synth_CapA"/>
</dbReference>
<proteinExistence type="inferred from homology"/>
<feature type="domain" description="Capsule synthesis protein CapA" evidence="3">
    <location>
        <begin position="48"/>
        <end position="274"/>
    </location>
</feature>
<comment type="caution">
    <text evidence="4">The sequence shown here is derived from an EMBL/GenBank/DDBJ whole genome shotgun (WGS) entry which is preliminary data.</text>
</comment>
<protein>
    <submittedName>
        <fullName evidence="4">CapA family protein</fullName>
    </submittedName>
</protein>
<accession>A0A9D5LYR2</accession>
<evidence type="ECO:0000256" key="2">
    <source>
        <dbReference type="SAM" id="MobiDB-lite"/>
    </source>
</evidence>
<sequence>MRKIGIAGLAVLLLVMLSGCGGEIPASGDMDMQTRQEAQAENTQRQITISCAGDCTLGTDVSFGGRTLPVEAEAQGNDYSWFFRNVKPIFASDDLTIVNMEGTLTTGGSREDKTFAFRGDPAYVNILTKGSVEAVTLANNHSRDYGEISFTDTKKYLEEAGITWFENLNTAVKEVKGVKVGLIGLYALNGTAESNLPKAMEQVKQEGAELIVVQVHWGVEGSTVPEQSQIALAHAAVDAGADLVIGHHPHVMQGIEEYRGRMIVYSMGNFCFGGNQNPRDKDTMIYQQTFTLRDGKVQDKLDYVVYPCSISSESNRNNYQPTPAEGSEKERIQKKIQQLSDEVGTLTVKFAQDQETGEAANPMEEDASPEQKDSMIL</sequence>
<dbReference type="Gene3D" id="3.60.21.10">
    <property type="match status" value="1"/>
</dbReference>
<keyword evidence="5" id="KW-1185">Reference proteome</keyword>
<dbReference type="RefSeq" id="WP_226391479.1">
    <property type="nucleotide sequence ID" value="NZ_JADCKB010000001.1"/>
</dbReference>
<organism evidence="4 5">
    <name type="scientific">Ructibacterium gallinarum</name>
    <dbReference type="NCBI Taxonomy" id="2779355"/>
    <lineage>
        <taxon>Bacteria</taxon>
        <taxon>Bacillati</taxon>
        <taxon>Bacillota</taxon>
        <taxon>Clostridia</taxon>
        <taxon>Eubacteriales</taxon>
        <taxon>Oscillospiraceae</taxon>
        <taxon>Ructibacterium</taxon>
    </lineage>
</organism>
<dbReference type="EMBL" id="JADCKB010000001">
    <property type="protein sequence ID" value="MBE5038916.1"/>
    <property type="molecule type" value="Genomic_DNA"/>
</dbReference>
<evidence type="ECO:0000313" key="5">
    <source>
        <dbReference type="Proteomes" id="UP000806542"/>
    </source>
</evidence>
<dbReference type="SMART" id="SM00854">
    <property type="entry name" value="PGA_cap"/>
    <property type="match status" value="1"/>
</dbReference>
<dbReference type="PANTHER" id="PTHR33393:SF13">
    <property type="entry name" value="PGA BIOSYNTHESIS PROTEIN CAPA"/>
    <property type="match status" value="1"/>
</dbReference>
<dbReference type="InterPro" id="IPR029052">
    <property type="entry name" value="Metallo-depent_PP-like"/>
</dbReference>